<dbReference type="RefSeq" id="WP_149677571.1">
    <property type="nucleotide sequence ID" value="NZ_FQZP01000003.1"/>
</dbReference>
<evidence type="ECO:0000256" key="1">
    <source>
        <dbReference type="SAM" id="MobiDB-lite"/>
    </source>
</evidence>
<dbReference type="EMBL" id="FQZP01000003">
    <property type="protein sequence ID" value="SHI48636.1"/>
    <property type="molecule type" value="Genomic_DNA"/>
</dbReference>
<dbReference type="AlphaFoldDB" id="A0A1M6BIY3"/>
<organism evidence="2 3">
    <name type="scientific">Thermoclostridium caenicola</name>
    <dbReference type="NCBI Taxonomy" id="659425"/>
    <lineage>
        <taxon>Bacteria</taxon>
        <taxon>Bacillati</taxon>
        <taxon>Bacillota</taxon>
        <taxon>Clostridia</taxon>
        <taxon>Eubacteriales</taxon>
        <taxon>Oscillospiraceae</taxon>
        <taxon>Thermoclostridium</taxon>
    </lineage>
</organism>
<name>A0A1M6BIY3_9FIRM</name>
<feature type="compositionally biased region" description="Low complexity" evidence="1">
    <location>
        <begin position="31"/>
        <end position="40"/>
    </location>
</feature>
<feature type="region of interest" description="Disordered" evidence="1">
    <location>
        <begin position="16"/>
        <end position="46"/>
    </location>
</feature>
<evidence type="ECO:0000313" key="3">
    <source>
        <dbReference type="Proteomes" id="UP000324781"/>
    </source>
</evidence>
<accession>A0A1M6BIY3</accession>
<proteinExistence type="predicted"/>
<gene>
    <name evidence="2" type="ORF">SAMN05444373_100323</name>
</gene>
<dbReference type="OrthoDB" id="1739855at2"/>
<reference evidence="2 3" key="1">
    <citation type="submission" date="2016-11" db="EMBL/GenBank/DDBJ databases">
        <authorList>
            <person name="Varghese N."/>
            <person name="Submissions S."/>
        </authorList>
    </citation>
    <scope>NUCLEOTIDE SEQUENCE [LARGE SCALE GENOMIC DNA]</scope>
    <source>
        <strain evidence="2 3">DSM 19027</strain>
    </source>
</reference>
<keyword evidence="3" id="KW-1185">Reference proteome</keyword>
<dbReference type="Proteomes" id="UP000324781">
    <property type="component" value="Unassembled WGS sequence"/>
</dbReference>
<evidence type="ECO:0000313" key="2">
    <source>
        <dbReference type="EMBL" id="SHI48636.1"/>
    </source>
</evidence>
<protein>
    <submittedName>
        <fullName evidence="2">Uncharacterized protein</fullName>
    </submittedName>
</protein>
<sequence>MADDLDKAIRQIAQMFGATQGASGSGDEFSESTGSEQSSSPVAQTFNASAMRDNLGILSKAREMIESLNQVSDSRINLLNSIQPFLSPARQSSCASCIQLLKIVAIINAIAPGNQPGTRGE</sequence>